<dbReference type="AlphaFoldDB" id="A0A6M1LEA4"/>
<feature type="compositionally biased region" description="Low complexity" evidence="1">
    <location>
        <begin position="45"/>
        <end position="56"/>
    </location>
</feature>
<name>A0A6M1LEA4_9PROT</name>
<feature type="compositionally biased region" description="Basic and acidic residues" evidence="1">
    <location>
        <begin position="148"/>
        <end position="172"/>
    </location>
</feature>
<protein>
    <submittedName>
        <fullName evidence="2">Uncharacterized protein</fullName>
    </submittedName>
</protein>
<sequence>MESHIERLTAACGLRHFSYRAFAAPEIVILPKAVVAEAEEDPASEPEMPAAVAMAPESPPAPASTPLPAPPLAPLPPLPAPASPPIRLAQPPEDQAPAFTLPARRAPVTLPPPDAPVMAAAARPTRPSGRPPVVLPAPDSLDPLIAFRGREHRMPPDRRAAPPPPPKRDAPPRRFALLDEIAPPAARQPGGQDRRAPTTPPHGRS</sequence>
<gene>
    <name evidence="2" type="ORF">G3576_00730</name>
</gene>
<accession>A0A6M1LEA4</accession>
<reference evidence="2 3" key="1">
    <citation type="submission" date="2020-02" db="EMBL/GenBank/DDBJ databases">
        <authorList>
            <person name="Kim H.M."/>
            <person name="Jeon C.O."/>
        </authorList>
    </citation>
    <scope>NUCLEOTIDE SEQUENCE [LARGE SCALE GENOMIC DNA]</scope>
    <source>
        <strain evidence="2 3">PeD5</strain>
    </source>
</reference>
<comment type="caution">
    <text evidence="2">The sequence shown here is derived from an EMBL/GenBank/DDBJ whole genome shotgun (WGS) entry which is preliminary data.</text>
</comment>
<reference evidence="2 3" key="2">
    <citation type="submission" date="2020-03" db="EMBL/GenBank/DDBJ databases">
        <title>Roseomonas stagni sp. nov., isolated from pond water in Japan.</title>
        <authorList>
            <person name="Furuhata K."/>
            <person name="Miyamoto H."/>
            <person name="Goto K."/>
        </authorList>
    </citation>
    <scope>NUCLEOTIDE SEQUENCE [LARGE SCALE GENOMIC DNA]</scope>
    <source>
        <strain evidence="2 3">PeD5</strain>
    </source>
</reference>
<organism evidence="2 3">
    <name type="scientific">Falsiroseomonas algicola</name>
    <dbReference type="NCBI Taxonomy" id="2716930"/>
    <lineage>
        <taxon>Bacteria</taxon>
        <taxon>Pseudomonadati</taxon>
        <taxon>Pseudomonadota</taxon>
        <taxon>Alphaproteobacteria</taxon>
        <taxon>Acetobacterales</taxon>
        <taxon>Roseomonadaceae</taxon>
        <taxon>Falsiroseomonas</taxon>
    </lineage>
</organism>
<dbReference type="Proteomes" id="UP000475385">
    <property type="component" value="Unassembled WGS sequence"/>
</dbReference>
<feature type="region of interest" description="Disordered" evidence="1">
    <location>
        <begin position="38"/>
        <end position="205"/>
    </location>
</feature>
<proteinExistence type="predicted"/>
<dbReference type="EMBL" id="JAAIKB010000001">
    <property type="protein sequence ID" value="NGM18517.1"/>
    <property type="molecule type" value="Genomic_DNA"/>
</dbReference>
<feature type="compositionally biased region" description="Pro residues" evidence="1">
    <location>
        <begin position="57"/>
        <end position="84"/>
    </location>
</feature>
<dbReference type="RefSeq" id="WP_164692409.1">
    <property type="nucleotide sequence ID" value="NZ_JAAIKB010000001.1"/>
</dbReference>
<evidence type="ECO:0000313" key="2">
    <source>
        <dbReference type="EMBL" id="NGM18517.1"/>
    </source>
</evidence>
<evidence type="ECO:0000256" key="1">
    <source>
        <dbReference type="SAM" id="MobiDB-lite"/>
    </source>
</evidence>
<keyword evidence="3" id="KW-1185">Reference proteome</keyword>
<evidence type="ECO:0000313" key="3">
    <source>
        <dbReference type="Proteomes" id="UP000475385"/>
    </source>
</evidence>